<dbReference type="SMART" id="SM00849">
    <property type="entry name" value="Lactamase_B"/>
    <property type="match status" value="1"/>
</dbReference>
<keyword evidence="3" id="KW-1185">Reference proteome</keyword>
<dbReference type="PANTHER" id="PTHR42951">
    <property type="entry name" value="METALLO-BETA-LACTAMASE DOMAIN-CONTAINING"/>
    <property type="match status" value="1"/>
</dbReference>
<evidence type="ECO:0000313" key="3">
    <source>
        <dbReference type="Proteomes" id="UP000245639"/>
    </source>
</evidence>
<accession>A0A2U1FIQ8</accession>
<dbReference type="EMBL" id="QEKW01000003">
    <property type="protein sequence ID" value="PVZ12075.1"/>
    <property type="molecule type" value="Genomic_DNA"/>
</dbReference>
<dbReference type="InterPro" id="IPR036866">
    <property type="entry name" value="RibonucZ/Hydroxyglut_hydro"/>
</dbReference>
<dbReference type="AlphaFoldDB" id="A0A2U1FIQ8"/>
<keyword evidence="2" id="KW-0378">Hydrolase</keyword>
<gene>
    <name evidence="2" type="ORF">C8D89_103406</name>
</gene>
<feature type="domain" description="Metallo-beta-lactamase" evidence="1">
    <location>
        <begin position="31"/>
        <end position="241"/>
    </location>
</feature>
<reference evidence="2 3" key="1">
    <citation type="submission" date="2018-04" db="EMBL/GenBank/DDBJ databases">
        <title>Genomic Encyclopedia of Type Strains, Phase IV (KMG-IV): sequencing the most valuable type-strain genomes for metagenomic binning, comparative biology and taxonomic classification.</title>
        <authorList>
            <person name="Goeker M."/>
        </authorList>
    </citation>
    <scope>NUCLEOTIDE SEQUENCE [LARGE SCALE GENOMIC DNA]</scope>
    <source>
        <strain evidence="2 3">DSM 45771</strain>
    </source>
</reference>
<proteinExistence type="predicted"/>
<dbReference type="PANTHER" id="PTHR42951:SF14">
    <property type="entry name" value="METALLO-BETA-LACTAMASE SUPERFAMILY PROTEIN"/>
    <property type="match status" value="1"/>
</dbReference>
<comment type="caution">
    <text evidence="2">The sequence shown here is derived from an EMBL/GenBank/DDBJ whole genome shotgun (WGS) entry which is preliminary data.</text>
</comment>
<evidence type="ECO:0000313" key="2">
    <source>
        <dbReference type="EMBL" id="PVZ12075.1"/>
    </source>
</evidence>
<dbReference type="InterPro" id="IPR001279">
    <property type="entry name" value="Metallo-B-lactamas"/>
</dbReference>
<name>A0A2U1FIQ8_9PSEU</name>
<dbReference type="Pfam" id="PF00753">
    <property type="entry name" value="Lactamase_B"/>
    <property type="match status" value="1"/>
</dbReference>
<protein>
    <submittedName>
        <fullName evidence="2">Glyoxylase-like metal-dependent hydrolase (Beta-lactamase superfamily II)</fullName>
    </submittedName>
</protein>
<dbReference type="GO" id="GO:0016787">
    <property type="term" value="F:hydrolase activity"/>
    <property type="evidence" value="ECO:0007669"/>
    <property type="project" value="UniProtKB-KW"/>
</dbReference>
<dbReference type="Proteomes" id="UP000245639">
    <property type="component" value="Unassembled WGS sequence"/>
</dbReference>
<dbReference type="InterPro" id="IPR050855">
    <property type="entry name" value="NDM-1-like"/>
</dbReference>
<dbReference type="Gene3D" id="3.60.15.10">
    <property type="entry name" value="Ribonuclease Z/Hydroxyacylglutathione hydrolase-like"/>
    <property type="match status" value="1"/>
</dbReference>
<evidence type="ECO:0000259" key="1">
    <source>
        <dbReference type="SMART" id="SM00849"/>
    </source>
</evidence>
<dbReference type="SUPFAM" id="SSF56281">
    <property type="entry name" value="Metallo-hydrolase/oxidoreductase"/>
    <property type="match status" value="1"/>
</dbReference>
<sequence length="261" mass="26541">MVSTRNEHVGGHGAMRVETVGDGVHLVRGMAVNWVLVADGDAVTVIDGGYPGDADALETSLAAIGRAPADVVAALVTHAHVDHVGGLARFAARHGTPVRTGPTEARHTRREFLEQAGPSDVARNAWRPRVLAWAVHAARAGALRAVCIPDAAGDAVPGVPLDLPGRPVPVATPGHTSGHTAYLLPGAGALVSGDALVTGHPTTARTGPQRLRAFFDHDTVRADAALDALAGLDAGVLLPGHGPPWPGTPAEAVALASGPRS</sequence>
<organism evidence="2 3">
    <name type="scientific">Actinomycetospora cinnamomea</name>
    <dbReference type="NCBI Taxonomy" id="663609"/>
    <lineage>
        <taxon>Bacteria</taxon>
        <taxon>Bacillati</taxon>
        <taxon>Actinomycetota</taxon>
        <taxon>Actinomycetes</taxon>
        <taxon>Pseudonocardiales</taxon>
        <taxon>Pseudonocardiaceae</taxon>
        <taxon>Actinomycetospora</taxon>
    </lineage>
</organism>